<keyword evidence="1" id="KW-1133">Transmembrane helix</keyword>
<evidence type="ECO:0000256" key="1">
    <source>
        <dbReference type="SAM" id="Phobius"/>
    </source>
</evidence>
<keyword evidence="1" id="KW-0812">Transmembrane</keyword>
<evidence type="ECO:0000313" key="2">
    <source>
        <dbReference type="EMBL" id="MBO0937837.1"/>
    </source>
</evidence>
<dbReference type="RefSeq" id="WP_207365380.1">
    <property type="nucleotide sequence ID" value="NZ_JAFMYV010000007.1"/>
</dbReference>
<feature type="transmembrane region" description="Helical" evidence="1">
    <location>
        <begin position="335"/>
        <end position="357"/>
    </location>
</feature>
<feature type="transmembrane region" description="Helical" evidence="1">
    <location>
        <begin position="242"/>
        <end position="262"/>
    </location>
</feature>
<feature type="transmembrane region" description="Helical" evidence="1">
    <location>
        <begin position="155"/>
        <end position="182"/>
    </location>
</feature>
<feature type="transmembrane region" description="Helical" evidence="1">
    <location>
        <begin position="126"/>
        <end position="143"/>
    </location>
</feature>
<gene>
    <name evidence="2" type="ORF">J2I47_14860</name>
</gene>
<organism evidence="2 3">
    <name type="scientific">Fibrella rubiginis</name>
    <dbReference type="NCBI Taxonomy" id="2817060"/>
    <lineage>
        <taxon>Bacteria</taxon>
        <taxon>Pseudomonadati</taxon>
        <taxon>Bacteroidota</taxon>
        <taxon>Cytophagia</taxon>
        <taxon>Cytophagales</taxon>
        <taxon>Spirosomataceae</taxon>
        <taxon>Fibrella</taxon>
    </lineage>
</organism>
<feature type="transmembrane region" description="Helical" evidence="1">
    <location>
        <begin position="312"/>
        <end position="329"/>
    </location>
</feature>
<comment type="caution">
    <text evidence="2">The sequence shown here is derived from an EMBL/GenBank/DDBJ whole genome shotgun (WGS) entry which is preliminary data.</text>
</comment>
<name>A0A939K247_9BACT</name>
<reference evidence="2" key="1">
    <citation type="submission" date="2021-03" db="EMBL/GenBank/DDBJ databases">
        <title>Fibrella sp. HMF5335 genome sequencing and assembly.</title>
        <authorList>
            <person name="Kang H."/>
            <person name="Kim H."/>
            <person name="Bae S."/>
            <person name="Joh K."/>
        </authorList>
    </citation>
    <scope>NUCLEOTIDE SEQUENCE</scope>
    <source>
        <strain evidence="2">HMF5335</strain>
    </source>
</reference>
<accession>A0A939K247</accession>
<keyword evidence="1" id="KW-0472">Membrane</keyword>
<dbReference type="EMBL" id="JAFMYV010000007">
    <property type="protein sequence ID" value="MBO0937837.1"/>
    <property type="molecule type" value="Genomic_DNA"/>
</dbReference>
<sequence length="543" mass="60457">MLLCLPVLVWLFILQRYAVNVVLFDDYALLRFITHWANPATPWPTRLSELVAVHNTHYIIYDRLVALATYYTTGQINFLVMIVLGNAALLAIVWRLWTLFRTLELPAWAFLPVPCWVLSLQSHENMFWAMAGLQNFTVVWFVLESLYQLHRRQSLAWPLVLGVAAVLTSGNGVLAFLVGSLVLLHQRRRGFSGLIWWGITALVILVRLTILPVNEHKTPFINWIPNTLLSLGSAMTNQDSRLLPMVAGVGLAAVLGTALLMWLSGLGKPGKRLQQQPSTNVLMAFAVVILATCLLLAIYRPTEDILRDRYKIYAHLALSVAYLLVLSVLNRRWQLAGAGLVTAGAVVMNIAAFHANMPNVISAHQLRQADAFNFHYHQTTVPLPYFRGPIDSLLLEAKQRNTYQFPVAFTPPATWPSTTMTTPISVSTAPDMAVNNSMIGYHPDVVQISESNFPRVQEGPGSRGTYVVIETTGGQRFLLPAAPAKSGFRQFLTTGQLYRTGVSTGTFAKRFAQGNYQVKILQVGGEGPKLYDPSQRLVIDRPN</sequence>
<feature type="transmembrane region" description="Helical" evidence="1">
    <location>
        <begin position="282"/>
        <end position="300"/>
    </location>
</feature>
<feature type="transmembrane region" description="Helical" evidence="1">
    <location>
        <begin position="76"/>
        <end position="96"/>
    </location>
</feature>
<keyword evidence="3" id="KW-1185">Reference proteome</keyword>
<dbReference type="AlphaFoldDB" id="A0A939K247"/>
<feature type="transmembrane region" description="Helical" evidence="1">
    <location>
        <begin position="194"/>
        <end position="213"/>
    </location>
</feature>
<protein>
    <submittedName>
        <fullName evidence="2">Uncharacterized protein</fullName>
    </submittedName>
</protein>
<dbReference type="Proteomes" id="UP000664034">
    <property type="component" value="Unassembled WGS sequence"/>
</dbReference>
<evidence type="ECO:0000313" key="3">
    <source>
        <dbReference type="Proteomes" id="UP000664034"/>
    </source>
</evidence>
<proteinExistence type="predicted"/>